<evidence type="ECO:0000256" key="10">
    <source>
        <dbReference type="PROSITE-ProRule" id="PRU00169"/>
    </source>
</evidence>
<evidence type="ECO:0000256" key="1">
    <source>
        <dbReference type="ARBA" id="ARBA00004496"/>
    </source>
</evidence>
<sequence>MDGILRPFPGGSVGRCLIVEDDRRVASLHRAFLEAEGIQVVYVAQGFREALEALESLRDLDLVLLDLYLPDGHGLDLLPKLLGIYTIVITAAKDVPTVERALLGGAMDYLVKPFSRGRFQEALVRFRAFVSLNTKREVSQQDLDRILARRRFDKGFDPLTREEVLKVLSASGKPVTAEDVAKALGISRVTAWRYLERLCQEGVLEVRTSYGQPGRPSRIYQLKGSQDNLGSR</sequence>
<keyword evidence="6 9" id="KW-0238">DNA-binding</keyword>
<evidence type="ECO:0000256" key="6">
    <source>
        <dbReference type="ARBA" id="ARBA00023125"/>
    </source>
</evidence>
<dbReference type="InterPro" id="IPR011006">
    <property type="entry name" value="CheY-like_superfamily"/>
</dbReference>
<name>A0ABY7RPY3_9DEIN</name>
<feature type="domain" description="Response regulatory" evidence="11">
    <location>
        <begin position="15"/>
        <end position="127"/>
    </location>
</feature>
<organism evidence="12 13">
    <name type="scientific">Thermus antranikianii</name>
    <dbReference type="NCBI Taxonomy" id="88190"/>
    <lineage>
        <taxon>Bacteria</taxon>
        <taxon>Thermotogati</taxon>
        <taxon>Deinococcota</taxon>
        <taxon>Deinococci</taxon>
        <taxon>Thermales</taxon>
        <taxon>Thermaceae</taxon>
        <taxon>Thermus</taxon>
    </lineage>
</organism>
<dbReference type="EMBL" id="CP046617">
    <property type="protein sequence ID" value="WCM39755.1"/>
    <property type="molecule type" value="Genomic_DNA"/>
</dbReference>
<dbReference type="PIRSF" id="PIRSF006171">
    <property type="entry name" value="RR_citrat_malat"/>
    <property type="match status" value="1"/>
</dbReference>
<keyword evidence="7 9" id="KW-0010">Activator</keyword>
<keyword evidence="8 9" id="KW-0804">Transcription</keyword>
<dbReference type="SUPFAM" id="SSF52172">
    <property type="entry name" value="CheY-like"/>
    <property type="match status" value="1"/>
</dbReference>
<evidence type="ECO:0000256" key="9">
    <source>
        <dbReference type="PIRNR" id="PIRNR006171"/>
    </source>
</evidence>
<dbReference type="Pfam" id="PF20714">
    <property type="entry name" value="HTH_64"/>
    <property type="match status" value="1"/>
</dbReference>
<dbReference type="Gene3D" id="1.10.10.10">
    <property type="entry name" value="Winged helix-like DNA-binding domain superfamily/Winged helix DNA-binding domain"/>
    <property type="match status" value="1"/>
</dbReference>
<keyword evidence="4 9" id="KW-0902">Two-component regulatory system</keyword>
<keyword evidence="13" id="KW-1185">Reference proteome</keyword>
<keyword evidence="5 9" id="KW-0805">Transcription regulation</keyword>
<dbReference type="PANTHER" id="PTHR45526:SF1">
    <property type="entry name" value="TRANSCRIPTIONAL REGULATORY PROTEIN DCUR-RELATED"/>
    <property type="match status" value="1"/>
</dbReference>
<feature type="modified residue" description="4-aspartylphosphate" evidence="10">
    <location>
        <position position="66"/>
    </location>
</feature>
<evidence type="ECO:0000256" key="3">
    <source>
        <dbReference type="ARBA" id="ARBA00022553"/>
    </source>
</evidence>
<dbReference type="Pfam" id="PF00072">
    <property type="entry name" value="Response_reg"/>
    <property type="match status" value="1"/>
</dbReference>
<dbReference type="Gene3D" id="3.40.50.2300">
    <property type="match status" value="1"/>
</dbReference>
<comment type="subcellular location">
    <subcellularLocation>
        <location evidence="1 9">Cytoplasm</location>
    </subcellularLocation>
</comment>
<dbReference type="InterPro" id="IPR036390">
    <property type="entry name" value="WH_DNA-bd_sf"/>
</dbReference>
<dbReference type="PANTHER" id="PTHR45526">
    <property type="entry name" value="TRANSCRIPTIONAL REGULATORY PROTEIN DPIA"/>
    <property type="match status" value="1"/>
</dbReference>
<reference evidence="12 13" key="1">
    <citation type="submission" date="2019-12" db="EMBL/GenBank/DDBJ databases">
        <authorList>
            <person name="An T."/>
        </authorList>
    </citation>
    <scope>NUCLEOTIDE SEQUENCE [LARGE SCALE GENOMIC DNA]</scope>
    <source>
        <strain evidence="12 13">JCM 19900</strain>
    </source>
</reference>
<dbReference type="InterPro" id="IPR036388">
    <property type="entry name" value="WH-like_DNA-bd_sf"/>
</dbReference>
<keyword evidence="2 9" id="KW-0963">Cytoplasm</keyword>
<evidence type="ECO:0000256" key="2">
    <source>
        <dbReference type="ARBA" id="ARBA00022490"/>
    </source>
</evidence>
<evidence type="ECO:0000313" key="12">
    <source>
        <dbReference type="EMBL" id="WCM39755.1"/>
    </source>
</evidence>
<dbReference type="InterPro" id="IPR001789">
    <property type="entry name" value="Sig_transdc_resp-reg_receiver"/>
</dbReference>
<dbReference type="InterPro" id="IPR024187">
    <property type="entry name" value="Sig_transdc_resp-reg_cit/mal"/>
</dbReference>
<dbReference type="SUPFAM" id="SSF46785">
    <property type="entry name" value="Winged helix' DNA-binding domain"/>
    <property type="match status" value="1"/>
</dbReference>
<dbReference type="PROSITE" id="PS50110">
    <property type="entry name" value="RESPONSE_REGULATORY"/>
    <property type="match status" value="1"/>
</dbReference>
<evidence type="ECO:0000256" key="5">
    <source>
        <dbReference type="ARBA" id="ARBA00023015"/>
    </source>
</evidence>
<evidence type="ECO:0000256" key="4">
    <source>
        <dbReference type="ARBA" id="ARBA00023012"/>
    </source>
</evidence>
<gene>
    <name evidence="12" type="ORF">GO600_06395</name>
</gene>
<evidence type="ECO:0000259" key="11">
    <source>
        <dbReference type="PROSITE" id="PS50110"/>
    </source>
</evidence>
<protein>
    <recommendedName>
        <fullName evidence="9">Transcriptional regulatory protein</fullName>
    </recommendedName>
</protein>
<dbReference type="InterPro" id="IPR051271">
    <property type="entry name" value="2C-system_Tx_regulators"/>
</dbReference>
<dbReference type="InterPro" id="IPR048714">
    <property type="entry name" value="DpiA-like_HTH"/>
</dbReference>
<evidence type="ECO:0000256" key="8">
    <source>
        <dbReference type="ARBA" id="ARBA00023163"/>
    </source>
</evidence>
<accession>A0ABY7RPY3</accession>
<evidence type="ECO:0000313" key="13">
    <source>
        <dbReference type="Proteomes" id="UP001317488"/>
    </source>
</evidence>
<dbReference type="Proteomes" id="UP001317488">
    <property type="component" value="Chromosome"/>
</dbReference>
<keyword evidence="3 10" id="KW-0597">Phosphoprotein</keyword>
<evidence type="ECO:0000256" key="7">
    <source>
        <dbReference type="ARBA" id="ARBA00023159"/>
    </source>
</evidence>
<dbReference type="SMART" id="SM00448">
    <property type="entry name" value="REC"/>
    <property type="match status" value="1"/>
</dbReference>
<proteinExistence type="predicted"/>